<evidence type="ECO:0000313" key="1">
    <source>
        <dbReference type="EMBL" id="KAK1307338.1"/>
    </source>
</evidence>
<proteinExistence type="predicted"/>
<protein>
    <submittedName>
        <fullName evidence="1">Uncharacterized protein</fullName>
    </submittedName>
</protein>
<reference evidence="1" key="1">
    <citation type="journal article" date="2023" name="Nat. Commun.">
        <title>Diploid and tetraploid genomes of Acorus and the evolution of monocots.</title>
        <authorList>
            <person name="Ma L."/>
            <person name="Liu K.W."/>
            <person name="Li Z."/>
            <person name="Hsiao Y.Y."/>
            <person name="Qi Y."/>
            <person name="Fu T."/>
            <person name="Tang G.D."/>
            <person name="Zhang D."/>
            <person name="Sun W.H."/>
            <person name="Liu D.K."/>
            <person name="Li Y."/>
            <person name="Chen G.Z."/>
            <person name="Liu X.D."/>
            <person name="Liao X.Y."/>
            <person name="Jiang Y.T."/>
            <person name="Yu X."/>
            <person name="Hao Y."/>
            <person name="Huang J."/>
            <person name="Zhao X.W."/>
            <person name="Ke S."/>
            <person name="Chen Y.Y."/>
            <person name="Wu W.L."/>
            <person name="Hsu J.L."/>
            <person name="Lin Y.F."/>
            <person name="Huang M.D."/>
            <person name="Li C.Y."/>
            <person name="Huang L."/>
            <person name="Wang Z.W."/>
            <person name="Zhao X."/>
            <person name="Zhong W.Y."/>
            <person name="Peng D.H."/>
            <person name="Ahmad S."/>
            <person name="Lan S."/>
            <person name="Zhang J.S."/>
            <person name="Tsai W.C."/>
            <person name="Van de Peer Y."/>
            <person name="Liu Z.J."/>
        </authorList>
    </citation>
    <scope>NUCLEOTIDE SEQUENCE</scope>
    <source>
        <strain evidence="1">CP</strain>
    </source>
</reference>
<evidence type="ECO:0000313" key="2">
    <source>
        <dbReference type="Proteomes" id="UP001180020"/>
    </source>
</evidence>
<dbReference type="AlphaFoldDB" id="A0AAV9E351"/>
<gene>
    <name evidence="1" type="ORF">QJS10_CPA10g01837</name>
</gene>
<name>A0AAV9E351_ACOCL</name>
<keyword evidence="2" id="KW-1185">Reference proteome</keyword>
<accession>A0AAV9E351</accession>
<reference evidence="1" key="2">
    <citation type="submission" date="2023-06" db="EMBL/GenBank/DDBJ databases">
        <authorList>
            <person name="Ma L."/>
            <person name="Liu K.-W."/>
            <person name="Li Z."/>
            <person name="Hsiao Y.-Y."/>
            <person name="Qi Y."/>
            <person name="Fu T."/>
            <person name="Tang G."/>
            <person name="Zhang D."/>
            <person name="Sun W.-H."/>
            <person name="Liu D.-K."/>
            <person name="Li Y."/>
            <person name="Chen G.-Z."/>
            <person name="Liu X.-D."/>
            <person name="Liao X.-Y."/>
            <person name="Jiang Y.-T."/>
            <person name="Yu X."/>
            <person name="Hao Y."/>
            <person name="Huang J."/>
            <person name="Zhao X.-W."/>
            <person name="Ke S."/>
            <person name="Chen Y.-Y."/>
            <person name="Wu W.-L."/>
            <person name="Hsu J.-L."/>
            <person name="Lin Y.-F."/>
            <person name="Huang M.-D."/>
            <person name="Li C.-Y."/>
            <person name="Huang L."/>
            <person name="Wang Z.-W."/>
            <person name="Zhao X."/>
            <person name="Zhong W.-Y."/>
            <person name="Peng D.-H."/>
            <person name="Ahmad S."/>
            <person name="Lan S."/>
            <person name="Zhang J.-S."/>
            <person name="Tsai W.-C."/>
            <person name="Van De Peer Y."/>
            <person name="Liu Z.-J."/>
        </authorList>
    </citation>
    <scope>NUCLEOTIDE SEQUENCE</scope>
    <source>
        <strain evidence="1">CP</strain>
        <tissue evidence="1">Leaves</tissue>
    </source>
</reference>
<sequence length="283" mass="33047">MVERSRRMLEVMEGNGCVPMPKTYRLLISKLVKHSRLETAIDMYHRSSKQHLGIFRLDLTSNVDEMLRRSYWFEWKDRSLNFSKFVLSGDRDHIRHFPPPMVPEDVDDNDDHDSSSFKEEHILKDEDFLAFRDHIEIAYQDLCAARGRLLHSEVNNAFPILVEAYIRVIVRIAWGVRSVTALTPLSELDSWIGRLNGMESDGMDVGFLIEQIKKLRLMVDAYQVDEIACVVEQRGDHDHECKSRLHRFNEKKKLDHHRLMGRLMLSKGNALAESISEMALARW</sequence>
<comment type="caution">
    <text evidence="1">The sequence shown here is derived from an EMBL/GenBank/DDBJ whole genome shotgun (WGS) entry which is preliminary data.</text>
</comment>
<organism evidence="1 2">
    <name type="scientific">Acorus calamus</name>
    <name type="common">Sweet flag</name>
    <dbReference type="NCBI Taxonomy" id="4465"/>
    <lineage>
        <taxon>Eukaryota</taxon>
        <taxon>Viridiplantae</taxon>
        <taxon>Streptophyta</taxon>
        <taxon>Embryophyta</taxon>
        <taxon>Tracheophyta</taxon>
        <taxon>Spermatophyta</taxon>
        <taxon>Magnoliopsida</taxon>
        <taxon>Liliopsida</taxon>
        <taxon>Acoraceae</taxon>
        <taxon>Acorus</taxon>
    </lineage>
</organism>
<dbReference type="EMBL" id="JAUJYO010000010">
    <property type="protein sequence ID" value="KAK1307338.1"/>
    <property type="molecule type" value="Genomic_DNA"/>
</dbReference>
<dbReference type="Proteomes" id="UP001180020">
    <property type="component" value="Unassembled WGS sequence"/>
</dbReference>